<dbReference type="PANTHER" id="PTHR38248:SF2">
    <property type="entry name" value="FUNK1 11"/>
    <property type="match status" value="1"/>
</dbReference>
<name>A0A4Y9XMC9_9AGAM</name>
<evidence type="ECO:0000259" key="1">
    <source>
        <dbReference type="PROSITE" id="PS50011"/>
    </source>
</evidence>
<proteinExistence type="predicted"/>
<dbReference type="Pfam" id="PF17667">
    <property type="entry name" value="Pkinase_fungal"/>
    <property type="match status" value="1"/>
</dbReference>
<sequence length="461" mass="52023">MDTKYAVVSVEQWFSLAFRCFGDSPPILGNNFVQGVPQSVSLEGVESGMYKPICDAVNKMLVSQQMELADYGLRAVGNNPENKDNPQEPDLCLYRAADIDKYGKAHVHAGKSEQWGVLVSGPVNFLATPEPMLCFFFYLVVADQQCHWGYDSMVVLASSDDIQALQDYQQHLKTPDSQKQNSTPLYLQAVTDILENQMLYPIHKVSCNNVNPKMPPCICLIGKYTEASDSPTGRGMKGYAAYDLQGKRIVFLKDYWVAQAVGVHDELEVYEKLRLKNVEHVATAIAGGYVGEQFTCTQDYMDKPHNMTPTTRRHFRFITKKYCCKLETYQDQKELIQVVCDGLEGHRQAWELAGILHRDVSAGSIMINAEMGEGLITDWDLCKYKDELFQGATQHGHSGTWPFMSATLLQYPRKPYELCDDLESFLYMLTTMGLWFHLHQYSKTLQDANGTSIIYGPVDIG</sequence>
<evidence type="ECO:0000313" key="3">
    <source>
        <dbReference type="Proteomes" id="UP000298327"/>
    </source>
</evidence>
<feature type="domain" description="Protein kinase" evidence="1">
    <location>
        <begin position="224"/>
        <end position="461"/>
    </location>
</feature>
<dbReference type="EMBL" id="SEOQ01001516">
    <property type="protein sequence ID" value="TFY51444.1"/>
    <property type="molecule type" value="Genomic_DNA"/>
</dbReference>
<keyword evidence="3" id="KW-1185">Reference proteome</keyword>
<organism evidence="2 3">
    <name type="scientific">Dentipellis fragilis</name>
    <dbReference type="NCBI Taxonomy" id="205917"/>
    <lineage>
        <taxon>Eukaryota</taxon>
        <taxon>Fungi</taxon>
        <taxon>Dikarya</taxon>
        <taxon>Basidiomycota</taxon>
        <taxon>Agaricomycotina</taxon>
        <taxon>Agaricomycetes</taxon>
        <taxon>Russulales</taxon>
        <taxon>Hericiaceae</taxon>
        <taxon>Dentipellis</taxon>
    </lineage>
</organism>
<dbReference type="GO" id="GO:0005524">
    <property type="term" value="F:ATP binding"/>
    <property type="evidence" value="ECO:0007669"/>
    <property type="project" value="InterPro"/>
</dbReference>
<dbReference type="PROSITE" id="PS50011">
    <property type="entry name" value="PROTEIN_KINASE_DOM"/>
    <property type="match status" value="1"/>
</dbReference>
<dbReference type="SUPFAM" id="SSF56112">
    <property type="entry name" value="Protein kinase-like (PK-like)"/>
    <property type="match status" value="1"/>
</dbReference>
<dbReference type="Gene3D" id="1.10.510.10">
    <property type="entry name" value="Transferase(Phosphotransferase) domain 1"/>
    <property type="match status" value="1"/>
</dbReference>
<dbReference type="PANTHER" id="PTHR38248">
    <property type="entry name" value="FUNK1 6"/>
    <property type="match status" value="1"/>
</dbReference>
<dbReference type="OrthoDB" id="2791154at2759"/>
<dbReference type="Proteomes" id="UP000298327">
    <property type="component" value="Unassembled WGS sequence"/>
</dbReference>
<accession>A0A4Y9XMC9</accession>
<reference evidence="2 3" key="1">
    <citation type="submission" date="2019-02" db="EMBL/GenBank/DDBJ databases">
        <title>Genome sequencing of the rare red list fungi Dentipellis fragilis.</title>
        <authorList>
            <person name="Buettner E."/>
            <person name="Kellner H."/>
        </authorList>
    </citation>
    <scope>NUCLEOTIDE SEQUENCE [LARGE SCALE GENOMIC DNA]</scope>
    <source>
        <strain evidence="2 3">DSM 105465</strain>
    </source>
</reference>
<evidence type="ECO:0000313" key="2">
    <source>
        <dbReference type="EMBL" id="TFY51444.1"/>
    </source>
</evidence>
<dbReference type="InterPro" id="IPR011009">
    <property type="entry name" value="Kinase-like_dom_sf"/>
</dbReference>
<protein>
    <recommendedName>
        <fullName evidence="1">Protein kinase domain-containing protein</fullName>
    </recommendedName>
</protein>
<dbReference type="InterPro" id="IPR040976">
    <property type="entry name" value="Pkinase_fungal"/>
</dbReference>
<dbReference type="InterPro" id="IPR000719">
    <property type="entry name" value="Prot_kinase_dom"/>
</dbReference>
<dbReference type="AlphaFoldDB" id="A0A4Y9XMC9"/>
<dbReference type="GO" id="GO:0004672">
    <property type="term" value="F:protein kinase activity"/>
    <property type="evidence" value="ECO:0007669"/>
    <property type="project" value="InterPro"/>
</dbReference>
<gene>
    <name evidence="2" type="ORF">EVG20_g11000</name>
</gene>
<comment type="caution">
    <text evidence="2">The sequence shown here is derived from an EMBL/GenBank/DDBJ whole genome shotgun (WGS) entry which is preliminary data.</text>
</comment>